<dbReference type="KEGG" id="lwe:lwe0074"/>
<evidence type="ECO:0000313" key="2">
    <source>
        <dbReference type="Proteomes" id="UP000000779"/>
    </source>
</evidence>
<dbReference type="EMBL" id="AM263198">
    <property type="protein sequence ID" value="CAK19492.1"/>
    <property type="molecule type" value="Genomic_DNA"/>
</dbReference>
<accession>A0AER0</accession>
<name>A0AER0_LISW6</name>
<dbReference type="Proteomes" id="UP000000779">
    <property type="component" value="Chromosome"/>
</dbReference>
<reference evidence="1 2" key="1">
    <citation type="journal article" date="2006" name="J. Bacteriol.">
        <title>Whole-genome sequence of Listeria welshimeri reveals common steps in genome reduction with Listeria innocua as compared to Listeria monocytogenes.</title>
        <authorList>
            <person name="Hain T."/>
            <person name="Steinweg C."/>
            <person name="Kuenne C.T."/>
            <person name="Billion A."/>
            <person name="Ghai R."/>
            <person name="Chatterjee S.S."/>
            <person name="Domann E."/>
            <person name="Kaerst U."/>
            <person name="Goesmann A."/>
            <person name="Bekel T."/>
            <person name="Bartels D."/>
            <person name="Kaiser O."/>
            <person name="Meyer F."/>
            <person name="Puehler A."/>
            <person name="Weisshaar B."/>
            <person name="Wehland J."/>
            <person name="Liang C."/>
            <person name="Dandekar T."/>
            <person name="Lampidis R."/>
            <person name="Kreft J."/>
            <person name="Goebel W."/>
            <person name="Chakraborty T."/>
        </authorList>
    </citation>
    <scope>NUCLEOTIDE SEQUENCE [LARGE SCALE GENOMIC DNA]</scope>
    <source>
        <strain evidence="2">ATCC 35897 / DSM 20650 / CIP 8149 / NCTC 11857 / SLCC 5334 / V8</strain>
    </source>
</reference>
<evidence type="ECO:0000313" key="1">
    <source>
        <dbReference type="EMBL" id="CAK19492.1"/>
    </source>
</evidence>
<dbReference type="HOGENOM" id="CLU_930005_0_0_9"/>
<dbReference type="eggNOG" id="ENOG5030DMH">
    <property type="taxonomic scope" value="Bacteria"/>
</dbReference>
<protein>
    <submittedName>
        <fullName evidence="1">Uncharacterized protein</fullName>
    </submittedName>
</protein>
<gene>
    <name evidence="1" type="ordered locus">lwe0074</name>
</gene>
<dbReference type="AlphaFoldDB" id="A0AER0"/>
<proteinExistence type="predicted"/>
<sequence>MKATQILEYDYDGGNDNMKKIKMGLLSVFALLVLSGCSQEASTTFYLNDEVLTGDLNKEKVIAAATKFEMTCTVMTNQMNLQDEETVRVISTKETKSILDRWKEKAATVNTLETPENKNFVMLYDYYLKNSEKVSTKDWDYIFAEETPENNTDLLVENGELFKDKNGKLDLMMVHINGLLAKPTELTQEINRIESYIKKETIENKTQKARLSTYCNLLLQVQSEKELARGFNKWGNFAVNSIEYANDATAELKVSCRYMTEDEFEKYYNTYVNPNTGNKTRLAEEYLDNKFTVSDEKVS</sequence>
<organism evidence="1 2">
    <name type="scientific">Listeria welshimeri serovar 6b (strain ATCC 35897 / DSM 20650 / CCUG 15529 / CIP 8149 / NCTC 11857 / SLCC 5334 / V8)</name>
    <dbReference type="NCBI Taxonomy" id="386043"/>
    <lineage>
        <taxon>Bacteria</taxon>
        <taxon>Bacillati</taxon>
        <taxon>Bacillota</taxon>
        <taxon>Bacilli</taxon>
        <taxon>Bacillales</taxon>
        <taxon>Listeriaceae</taxon>
        <taxon>Listeria</taxon>
    </lineage>
</organism>